<sequence>MNTVVVPPENNKKKKTVVVSIEFSEEFYRSQKEIRSFWCLVPAIFHQRRRRHSKPPKLLSRLTGTIEFRESGTDSLKENKANGDNLFVRGRVDWREPSSHCSKSKGRSKSRDKNRVKCRAGPAGKQPNPLESSQRFYINVTRLITRATILNSGIRVYALLTEIKRNLFWI</sequence>
<evidence type="ECO:0000313" key="2">
    <source>
        <dbReference type="Proteomes" id="UP001060085"/>
    </source>
</evidence>
<accession>A0ACC0ASA6</accession>
<reference evidence="2" key="1">
    <citation type="journal article" date="2023" name="Nat. Plants">
        <title>Single-cell RNA sequencing provides a high-resolution roadmap for understanding the multicellular compartmentation of specialized metabolism.</title>
        <authorList>
            <person name="Sun S."/>
            <person name="Shen X."/>
            <person name="Li Y."/>
            <person name="Li Y."/>
            <person name="Wang S."/>
            <person name="Li R."/>
            <person name="Zhang H."/>
            <person name="Shen G."/>
            <person name="Guo B."/>
            <person name="Wei J."/>
            <person name="Xu J."/>
            <person name="St-Pierre B."/>
            <person name="Chen S."/>
            <person name="Sun C."/>
        </authorList>
    </citation>
    <scope>NUCLEOTIDE SEQUENCE [LARGE SCALE GENOMIC DNA]</scope>
</reference>
<protein>
    <submittedName>
        <fullName evidence="1">Uncharacterized protein</fullName>
    </submittedName>
</protein>
<dbReference type="EMBL" id="CM044705">
    <property type="protein sequence ID" value="KAI5662318.1"/>
    <property type="molecule type" value="Genomic_DNA"/>
</dbReference>
<organism evidence="1 2">
    <name type="scientific">Catharanthus roseus</name>
    <name type="common">Madagascar periwinkle</name>
    <name type="synonym">Vinca rosea</name>
    <dbReference type="NCBI Taxonomy" id="4058"/>
    <lineage>
        <taxon>Eukaryota</taxon>
        <taxon>Viridiplantae</taxon>
        <taxon>Streptophyta</taxon>
        <taxon>Embryophyta</taxon>
        <taxon>Tracheophyta</taxon>
        <taxon>Spermatophyta</taxon>
        <taxon>Magnoliopsida</taxon>
        <taxon>eudicotyledons</taxon>
        <taxon>Gunneridae</taxon>
        <taxon>Pentapetalae</taxon>
        <taxon>asterids</taxon>
        <taxon>lamiids</taxon>
        <taxon>Gentianales</taxon>
        <taxon>Apocynaceae</taxon>
        <taxon>Rauvolfioideae</taxon>
        <taxon>Vinceae</taxon>
        <taxon>Catharanthinae</taxon>
        <taxon>Catharanthus</taxon>
    </lineage>
</organism>
<comment type="caution">
    <text evidence="1">The sequence shown here is derived from an EMBL/GenBank/DDBJ whole genome shotgun (WGS) entry which is preliminary data.</text>
</comment>
<evidence type="ECO:0000313" key="1">
    <source>
        <dbReference type="EMBL" id="KAI5662318.1"/>
    </source>
</evidence>
<proteinExistence type="predicted"/>
<dbReference type="Proteomes" id="UP001060085">
    <property type="component" value="Linkage Group LG05"/>
</dbReference>
<gene>
    <name evidence="1" type="ORF">M9H77_21641</name>
</gene>
<keyword evidence="2" id="KW-1185">Reference proteome</keyword>
<name>A0ACC0ASA6_CATRO</name>